<dbReference type="Pfam" id="PF24750">
    <property type="entry name" value="b-prop_At3g26010-like"/>
    <property type="match status" value="1"/>
</dbReference>
<feature type="domain" description="F-box" evidence="1">
    <location>
        <begin position="14"/>
        <end position="63"/>
    </location>
</feature>
<sequence length="425" mass="47838">MENRDLKTSSWTSLISVCPLPEDVILEILTRLDVKSLSLLKLVSRGCNAFLSLPSFSLLYSQKKAPITAFFYQTSKDYPQKLQYVQIDPKDEPIFDPPSCLGFLDYPVFLRNSCNGLLHWSSTEGTQRQHFISNPLTNKFVEISWPINSNELFASGIVFNPALSDQFRVVVLAVRSQQSLKLMVFSSKTMRWDEVGRTLAFDTRELPLCPDRGVFLNGFLYWESNRNALIAYNVDGQHVHLMKLPLMSELNRNLGFEDLGCLGESRGRLHYCRVMDTVLSVWVANQKSSDNSVDWVHQYSGNLSNAMCEGPSIIRPRGPNNSVNWVHQHLVNLSNVMCEGPSIIRPRGARALAFLDGCECVLVGVEGKVMAYLLNGGGVHEVCKVRRNGFTSGYLRPSEFFPFVHSLALSNLPSKRIDELSTCES</sequence>
<name>A0A2R6Q5W7_ACTCC</name>
<gene>
    <name evidence="2" type="ORF">CEY00_Acc21083</name>
</gene>
<dbReference type="PROSITE" id="PS50181">
    <property type="entry name" value="FBOX"/>
    <property type="match status" value="1"/>
</dbReference>
<dbReference type="EMBL" id="NKQK01000019">
    <property type="protein sequence ID" value="PSS02673.1"/>
    <property type="molecule type" value="Genomic_DNA"/>
</dbReference>
<evidence type="ECO:0000313" key="3">
    <source>
        <dbReference type="Proteomes" id="UP000241394"/>
    </source>
</evidence>
<dbReference type="Gramene" id="PSS02673">
    <property type="protein sequence ID" value="PSS02673"/>
    <property type="gene ID" value="CEY00_Acc21083"/>
</dbReference>
<dbReference type="InterPro" id="IPR056592">
    <property type="entry name" value="Beta-prop_At3g26010-like"/>
</dbReference>
<accession>A0A2R6Q5W7</accession>
<dbReference type="PANTHER" id="PTHR35546">
    <property type="entry name" value="F-BOX PROTEIN INTERACTION DOMAIN PROTEIN-RELATED"/>
    <property type="match status" value="1"/>
</dbReference>
<dbReference type="STRING" id="1590841.A0A2R6Q5W7"/>
<dbReference type="InterPro" id="IPR017451">
    <property type="entry name" value="F-box-assoc_interact_dom"/>
</dbReference>
<dbReference type="OrthoDB" id="1515327at2759"/>
<dbReference type="NCBIfam" id="TIGR01640">
    <property type="entry name" value="F_box_assoc_1"/>
    <property type="match status" value="1"/>
</dbReference>
<dbReference type="AlphaFoldDB" id="A0A2R6Q5W7"/>
<organism evidence="2 3">
    <name type="scientific">Actinidia chinensis var. chinensis</name>
    <name type="common">Chinese soft-hair kiwi</name>
    <dbReference type="NCBI Taxonomy" id="1590841"/>
    <lineage>
        <taxon>Eukaryota</taxon>
        <taxon>Viridiplantae</taxon>
        <taxon>Streptophyta</taxon>
        <taxon>Embryophyta</taxon>
        <taxon>Tracheophyta</taxon>
        <taxon>Spermatophyta</taxon>
        <taxon>Magnoliopsida</taxon>
        <taxon>eudicotyledons</taxon>
        <taxon>Gunneridae</taxon>
        <taxon>Pentapetalae</taxon>
        <taxon>asterids</taxon>
        <taxon>Ericales</taxon>
        <taxon>Actinidiaceae</taxon>
        <taxon>Actinidia</taxon>
    </lineage>
</organism>
<dbReference type="SUPFAM" id="SSF81383">
    <property type="entry name" value="F-box domain"/>
    <property type="match status" value="1"/>
</dbReference>
<dbReference type="Pfam" id="PF00646">
    <property type="entry name" value="F-box"/>
    <property type="match status" value="1"/>
</dbReference>
<keyword evidence="3" id="KW-1185">Reference proteome</keyword>
<dbReference type="SMART" id="SM00256">
    <property type="entry name" value="FBOX"/>
    <property type="match status" value="1"/>
</dbReference>
<dbReference type="InterPro" id="IPR036047">
    <property type="entry name" value="F-box-like_dom_sf"/>
</dbReference>
<evidence type="ECO:0000259" key="1">
    <source>
        <dbReference type="PROSITE" id="PS50181"/>
    </source>
</evidence>
<dbReference type="OMA" id="KMDSREP"/>
<reference evidence="3" key="2">
    <citation type="journal article" date="2018" name="BMC Genomics">
        <title>A manually annotated Actinidia chinensis var. chinensis (kiwifruit) genome highlights the challenges associated with draft genomes and gene prediction in plants.</title>
        <authorList>
            <person name="Pilkington S.M."/>
            <person name="Crowhurst R."/>
            <person name="Hilario E."/>
            <person name="Nardozza S."/>
            <person name="Fraser L."/>
            <person name="Peng Y."/>
            <person name="Gunaseelan K."/>
            <person name="Simpson R."/>
            <person name="Tahir J."/>
            <person name="Deroles S.C."/>
            <person name="Templeton K."/>
            <person name="Luo Z."/>
            <person name="Davy M."/>
            <person name="Cheng C."/>
            <person name="McNeilage M."/>
            <person name="Scaglione D."/>
            <person name="Liu Y."/>
            <person name="Zhang Q."/>
            <person name="Datson P."/>
            <person name="De Silva N."/>
            <person name="Gardiner S.E."/>
            <person name="Bassett H."/>
            <person name="Chagne D."/>
            <person name="McCallum J."/>
            <person name="Dzierzon H."/>
            <person name="Deng C."/>
            <person name="Wang Y.Y."/>
            <person name="Barron L."/>
            <person name="Manako K."/>
            <person name="Bowen J."/>
            <person name="Foster T.M."/>
            <person name="Erridge Z.A."/>
            <person name="Tiffin H."/>
            <person name="Waite C.N."/>
            <person name="Davies K.M."/>
            <person name="Grierson E.P."/>
            <person name="Laing W.A."/>
            <person name="Kirk R."/>
            <person name="Chen X."/>
            <person name="Wood M."/>
            <person name="Montefiori M."/>
            <person name="Brummell D.A."/>
            <person name="Schwinn K.E."/>
            <person name="Catanach A."/>
            <person name="Fullerton C."/>
            <person name="Li D."/>
            <person name="Meiyalaghan S."/>
            <person name="Nieuwenhuizen N."/>
            <person name="Read N."/>
            <person name="Prakash R."/>
            <person name="Hunter D."/>
            <person name="Zhang H."/>
            <person name="McKenzie M."/>
            <person name="Knabel M."/>
            <person name="Harris A."/>
            <person name="Allan A.C."/>
            <person name="Gleave A."/>
            <person name="Chen A."/>
            <person name="Janssen B.J."/>
            <person name="Plunkett B."/>
            <person name="Ampomah-Dwamena C."/>
            <person name="Voogd C."/>
            <person name="Leif D."/>
            <person name="Lafferty D."/>
            <person name="Souleyre E.J.F."/>
            <person name="Varkonyi-Gasic E."/>
            <person name="Gambi F."/>
            <person name="Hanley J."/>
            <person name="Yao J.L."/>
            <person name="Cheung J."/>
            <person name="David K.M."/>
            <person name="Warren B."/>
            <person name="Marsh K."/>
            <person name="Snowden K.C."/>
            <person name="Lin-Wang K."/>
            <person name="Brian L."/>
            <person name="Martinez-Sanchez M."/>
            <person name="Wang M."/>
            <person name="Ileperuma N."/>
            <person name="Macnee N."/>
            <person name="Campin R."/>
            <person name="McAtee P."/>
            <person name="Drummond R.S.M."/>
            <person name="Espley R.V."/>
            <person name="Ireland H.S."/>
            <person name="Wu R."/>
            <person name="Atkinson R.G."/>
            <person name="Karunairetnam S."/>
            <person name="Bulley S."/>
            <person name="Chunkath S."/>
            <person name="Hanley Z."/>
            <person name="Storey R."/>
            <person name="Thrimawithana A.H."/>
            <person name="Thomson S."/>
            <person name="David C."/>
            <person name="Testolin R."/>
            <person name="Huang H."/>
            <person name="Hellens R.P."/>
            <person name="Schaffer R.J."/>
        </authorList>
    </citation>
    <scope>NUCLEOTIDE SEQUENCE [LARGE SCALE GENOMIC DNA]</scope>
    <source>
        <strain evidence="3">cv. Red5</strain>
    </source>
</reference>
<dbReference type="InterPro" id="IPR001810">
    <property type="entry name" value="F-box_dom"/>
</dbReference>
<comment type="caution">
    <text evidence="2">The sequence shown here is derived from an EMBL/GenBank/DDBJ whole genome shotgun (WGS) entry which is preliminary data.</text>
</comment>
<reference evidence="2 3" key="1">
    <citation type="submission" date="2017-07" db="EMBL/GenBank/DDBJ databases">
        <title>An improved, manually edited Actinidia chinensis var. chinensis (kiwifruit) genome highlights the challenges associated with draft genomes and gene prediction in plants.</title>
        <authorList>
            <person name="Pilkington S."/>
            <person name="Crowhurst R."/>
            <person name="Hilario E."/>
            <person name="Nardozza S."/>
            <person name="Fraser L."/>
            <person name="Peng Y."/>
            <person name="Gunaseelan K."/>
            <person name="Simpson R."/>
            <person name="Tahir J."/>
            <person name="Deroles S."/>
            <person name="Templeton K."/>
            <person name="Luo Z."/>
            <person name="Davy M."/>
            <person name="Cheng C."/>
            <person name="Mcneilage M."/>
            <person name="Scaglione D."/>
            <person name="Liu Y."/>
            <person name="Zhang Q."/>
            <person name="Datson P."/>
            <person name="De Silva N."/>
            <person name="Gardiner S."/>
            <person name="Bassett H."/>
            <person name="Chagne D."/>
            <person name="Mccallum J."/>
            <person name="Dzierzon H."/>
            <person name="Deng C."/>
            <person name="Wang Y.-Y."/>
            <person name="Barron N."/>
            <person name="Manako K."/>
            <person name="Bowen J."/>
            <person name="Foster T."/>
            <person name="Erridge Z."/>
            <person name="Tiffin H."/>
            <person name="Waite C."/>
            <person name="Davies K."/>
            <person name="Grierson E."/>
            <person name="Laing W."/>
            <person name="Kirk R."/>
            <person name="Chen X."/>
            <person name="Wood M."/>
            <person name="Montefiori M."/>
            <person name="Brummell D."/>
            <person name="Schwinn K."/>
            <person name="Catanach A."/>
            <person name="Fullerton C."/>
            <person name="Li D."/>
            <person name="Meiyalaghan S."/>
            <person name="Nieuwenhuizen N."/>
            <person name="Read N."/>
            <person name="Prakash R."/>
            <person name="Hunter D."/>
            <person name="Zhang H."/>
            <person name="Mckenzie M."/>
            <person name="Knabel M."/>
            <person name="Harris A."/>
            <person name="Allan A."/>
            <person name="Chen A."/>
            <person name="Janssen B."/>
            <person name="Plunkett B."/>
            <person name="Dwamena C."/>
            <person name="Voogd C."/>
            <person name="Leif D."/>
            <person name="Lafferty D."/>
            <person name="Souleyre E."/>
            <person name="Varkonyi-Gasic E."/>
            <person name="Gambi F."/>
            <person name="Hanley J."/>
            <person name="Yao J.-L."/>
            <person name="Cheung J."/>
            <person name="David K."/>
            <person name="Warren B."/>
            <person name="Marsh K."/>
            <person name="Snowden K."/>
            <person name="Lin-Wang K."/>
            <person name="Brian L."/>
            <person name="Martinez-Sanchez M."/>
            <person name="Wang M."/>
            <person name="Ileperuma N."/>
            <person name="Macnee N."/>
            <person name="Campin R."/>
            <person name="Mcatee P."/>
            <person name="Drummond R."/>
            <person name="Espley R."/>
            <person name="Ireland H."/>
            <person name="Wu R."/>
            <person name="Atkinson R."/>
            <person name="Karunairetnam S."/>
            <person name="Bulley S."/>
            <person name="Chunkath S."/>
            <person name="Hanley Z."/>
            <person name="Storey R."/>
            <person name="Thrimawithana A."/>
            <person name="Thomson S."/>
            <person name="David C."/>
            <person name="Testolin R."/>
        </authorList>
    </citation>
    <scope>NUCLEOTIDE SEQUENCE [LARGE SCALE GENOMIC DNA]</scope>
    <source>
        <strain evidence="3">cv. Red5</strain>
        <tissue evidence="2">Young leaf</tissue>
    </source>
</reference>
<dbReference type="Proteomes" id="UP000241394">
    <property type="component" value="Chromosome LG19"/>
</dbReference>
<dbReference type="InParanoid" id="A0A2R6Q5W7"/>
<dbReference type="InterPro" id="IPR055290">
    <property type="entry name" value="At3g26010-like"/>
</dbReference>
<evidence type="ECO:0000313" key="2">
    <source>
        <dbReference type="EMBL" id="PSS02673.1"/>
    </source>
</evidence>
<dbReference type="PANTHER" id="PTHR35546:SF130">
    <property type="entry name" value="EXPRESSED PROTEIN"/>
    <property type="match status" value="1"/>
</dbReference>
<protein>
    <submittedName>
        <fullName evidence="2">F-box/kelch-repeat protein</fullName>
    </submittedName>
</protein>
<proteinExistence type="predicted"/>